<evidence type="ECO:0000256" key="2">
    <source>
        <dbReference type="ARBA" id="ARBA00022857"/>
    </source>
</evidence>
<feature type="site" description="Lowers pKa of active site Tyr" evidence="6">
    <location>
        <position position="80"/>
    </location>
</feature>
<dbReference type="InterPro" id="IPR036812">
    <property type="entry name" value="NAD(P)_OxRdtase_dom_sf"/>
</dbReference>
<evidence type="ECO:0000256" key="4">
    <source>
        <dbReference type="PIRSR" id="PIRSR000097-1"/>
    </source>
</evidence>
<proteinExistence type="inferred from homology"/>
<dbReference type="PROSITE" id="PS00798">
    <property type="entry name" value="ALDOKETO_REDUCTASE_1"/>
    <property type="match status" value="1"/>
</dbReference>
<dbReference type="PIRSF" id="PIRSF000097">
    <property type="entry name" value="AKR"/>
    <property type="match status" value="1"/>
</dbReference>
<dbReference type="InterPro" id="IPR018170">
    <property type="entry name" value="Aldo/ket_reductase_CS"/>
</dbReference>
<dbReference type="SUPFAM" id="SSF51430">
    <property type="entry name" value="NAD(P)-linked oxidoreductase"/>
    <property type="match status" value="1"/>
</dbReference>
<dbReference type="InterPro" id="IPR023210">
    <property type="entry name" value="NADP_OxRdtase_dom"/>
</dbReference>
<feature type="binding site" evidence="5">
    <location>
        <position position="113"/>
    </location>
    <ligand>
        <name>substrate</name>
    </ligand>
</feature>
<dbReference type="PROSITE" id="PS00063">
    <property type="entry name" value="ALDOKETO_REDUCTASE_3"/>
    <property type="match status" value="1"/>
</dbReference>
<dbReference type="GO" id="GO:0016616">
    <property type="term" value="F:oxidoreductase activity, acting on the CH-OH group of donors, NAD or NADP as acceptor"/>
    <property type="evidence" value="ECO:0007669"/>
    <property type="project" value="UniProtKB-ARBA"/>
</dbReference>
<comment type="similarity">
    <text evidence="1">Belongs to the aldo/keto reductase family.</text>
</comment>
<feature type="domain" description="NADP-dependent oxidoreductase" evidence="7">
    <location>
        <begin position="29"/>
        <end position="264"/>
    </location>
</feature>
<dbReference type="PANTHER" id="PTHR43827:SF3">
    <property type="entry name" value="NADP-DEPENDENT OXIDOREDUCTASE DOMAIN-CONTAINING PROTEIN"/>
    <property type="match status" value="1"/>
</dbReference>
<evidence type="ECO:0000313" key="8">
    <source>
        <dbReference type="EMBL" id="OUN86760.1"/>
    </source>
</evidence>
<dbReference type="EMBL" id="NFIE01000019">
    <property type="protein sequence ID" value="OUN86760.1"/>
    <property type="molecule type" value="Genomic_DNA"/>
</dbReference>
<protein>
    <submittedName>
        <fullName evidence="8">2,5-diketo-D-gluconic acid reductase</fullName>
    </submittedName>
</protein>
<dbReference type="RefSeq" id="WP_094335861.1">
    <property type="nucleotide sequence ID" value="NZ_NFIE01000019.1"/>
</dbReference>
<evidence type="ECO:0000313" key="9">
    <source>
        <dbReference type="Proteomes" id="UP000195781"/>
    </source>
</evidence>
<keyword evidence="3" id="KW-0560">Oxidoreductase</keyword>
<keyword evidence="2" id="KW-0521">NADP</keyword>
<sequence>MAKTFDASVPTITLNDGSQIPQAGFGTFKIDPADTQRAVEEALEIGYRHIDTASAYANEAGVGAALRATGMVDSVYTVTKLRNADQGYDNALRACETSLKDLGLDRIDLYLIHWPVPTQDRYVETWRAMRKLVDEGLVGSIGVCNFLPDHLRRLVDETGVVPAVNQVESHPAFWRPELDALCRELGVVVEAYSPLGRGSDIESEPARAAAAAHGVTCAQAVLRWHIQKGHVIIPKSTHAERMRENLDVFGFELTDAEMAAFDALDCPEGQISGDPNTFDRPQTLEDMMARGNVK</sequence>
<evidence type="ECO:0000256" key="3">
    <source>
        <dbReference type="ARBA" id="ARBA00023002"/>
    </source>
</evidence>
<dbReference type="PANTHER" id="PTHR43827">
    <property type="entry name" value="2,5-DIKETO-D-GLUCONIC ACID REDUCTASE"/>
    <property type="match status" value="1"/>
</dbReference>
<dbReference type="Proteomes" id="UP000195781">
    <property type="component" value="Unassembled WGS sequence"/>
</dbReference>
<dbReference type="Pfam" id="PF00248">
    <property type="entry name" value="Aldo_ket_red"/>
    <property type="match status" value="1"/>
</dbReference>
<dbReference type="Gene3D" id="3.20.20.100">
    <property type="entry name" value="NADP-dependent oxidoreductase domain"/>
    <property type="match status" value="1"/>
</dbReference>
<organism evidence="8 9">
    <name type="scientific">[Collinsella] massiliensis</name>
    <dbReference type="NCBI Taxonomy" id="1232426"/>
    <lineage>
        <taxon>Bacteria</taxon>
        <taxon>Bacillati</taxon>
        <taxon>Actinomycetota</taxon>
        <taxon>Coriobacteriia</taxon>
        <taxon>Coriobacteriales</taxon>
        <taxon>Coriobacteriaceae</taxon>
        <taxon>Enorma</taxon>
    </lineage>
</organism>
<evidence type="ECO:0000259" key="7">
    <source>
        <dbReference type="Pfam" id="PF00248"/>
    </source>
</evidence>
<dbReference type="PRINTS" id="PR00069">
    <property type="entry name" value="ALDKETRDTASE"/>
</dbReference>
<evidence type="ECO:0000256" key="6">
    <source>
        <dbReference type="PIRSR" id="PIRSR000097-3"/>
    </source>
</evidence>
<dbReference type="FunFam" id="3.20.20.100:FF:000015">
    <property type="entry name" value="Oxidoreductase, aldo/keto reductase family"/>
    <property type="match status" value="1"/>
</dbReference>
<gene>
    <name evidence="8" type="ORF">B5G02_08125</name>
</gene>
<evidence type="ECO:0000256" key="1">
    <source>
        <dbReference type="ARBA" id="ARBA00007905"/>
    </source>
</evidence>
<dbReference type="AlphaFoldDB" id="A0A1Y3XXK0"/>
<feature type="active site" description="Proton donor" evidence="4">
    <location>
        <position position="56"/>
    </location>
</feature>
<dbReference type="OrthoDB" id="3190637at2"/>
<accession>A0A1Y3XXK0</accession>
<keyword evidence="9" id="KW-1185">Reference proteome</keyword>
<name>A0A1Y3XXK0_9ACTN</name>
<dbReference type="InterPro" id="IPR020471">
    <property type="entry name" value="AKR"/>
</dbReference>
<comment type="caution">
    <text evidence="8">The sequence shown here is derived from an EMBL/GenBank/DDBJ whole genome shotgun (WGS) entry which is preliminary data.</text>
</comment>
<reference evidence="9" key="1">
    <citation type="submission" date="2017-04" db="EMBL/GenBank/DDBJ databases">
        <title>Function of individual gut microbiota members based on whole genome sequencing of pure cultures obtained from chicken caecum.</title>
        <authorList>
            <person name="Medvecky M."/>
            <person name="Cejkova D."/>
            <person name="Polansky O."/>
            <person name="Karasova D."/>
            <person name="Kubasova T."/>
            <person name="Cizek A."/>
            <person name="Rychlik I."/>
        </authorList>
    </citation>
    <scope>NUCLEOTIDE SEQUENCE [LARGE SCALE GENOMIC DNA]</scope>
    <source>
        <strain evidence="9">An5</strain>
    </source>
</reference>
<evidence type="ECO:0000256" key="5">
    <source>
        <dbReference type="PIRSR" id="PIRSR000097-2"/>
    </source>
</evidence>